<feature type="compositionally biased region" description="Basic and acidic residues" evidence="1">
    <location>
        <begin position="83"/>
        <end position="94"/>
    </location>
</feature>
<evidence type="ECO:0000313" key="3">
    <source>
        <dbReference type="Proteomes" id="UP000704712"/>
    </source>
</evidence>
<comment type="caution">
    <text evidence="2">The sequence shown here is derived from an EMBL/GenBank/DDBJ whole genome shotgun (WGS) entry which is preliminary data.</text>
</comment>
<evidence type="ECO:0000313" key="2">
    <source>
        <dbReference type="EMBL" id="KAF4127860.1"/>
    </source>
</evidence>
<feature type="region of interest" description="Disordered" evidence="1">
    <location>
        <begin position="78"/>
        <end position="138"/>
    </location>
</feature>
<reference evidence="2" key="1">
    <citation type="submission" date="2020-03" db="EMBL/GenBank/DDBJ databases">
        <title>Hybrid Assembly of Korean Phytophthora infestans isolates.</title>
        <authorList>
            <person name="Prokchorchik M."/>
            <person name="Lee Y."/>
            <person name="Seo J."/>
            <person name="Cho J.-H."/>
            <person name="Park Y.-E."/>
            <person name="Jang D.-C."/>
            <person name="Im J.-S."/>
            <person name="Choi J.-G."/>
            <person name="Park H.-J."/>
            <person name="Lee G.-B."/>
            <person name="Lee Y.-G."/>
            <person name="Hong S.-Y."/>
            <person name="Cho K."/>
            <person name="Sohn K.H."/>
        </authorList>
    </citation>
    <scope>NUCLEOTIDE SEQUENCE</scope>
    <source>
        <strain evidence="2">KR_2_A2</strain>
    </source>
</reference>
<dbReference type="EMBL" id="JAACNO010003216">
    <property type="protein sequence ID" value="KAF4127860.1"/>
    <property type="molecule type" value="Genomic_DNA"/>
</dbReference>
<proteinExistence type="predicted"/>
<accession>A0A8S9THY6</accession>
<protein>
    <submittedName>
        <fullName evidence="2">Uncharacterized protein</fullName>
    </submittedName>
</protein>
<feature type="compositionally biased region" description="Basic residues" evidence="1">
    <location>
        <begin position="128"/>
        <end position="138"/>
    </location>
</feature>
<name>A0A8S9THY6_PHYIN</name>
<sequence>MSEMKTVRAMKLPKTLPALHDSQRNWSAATATIPNEAQTAIRIEGVHTDTGVPKGVHLGTGVTDGVPVCAACTAEVDTGTADEVTKSTEEDAKVPADAANFISDVPTSSASEGSDSPRHSSFTLTKSSKSRGRPKVRK</sequence>
<dbReference type="AlphaFoldDB" id="A0A8S9THY6"/>
<feature type="compositionally biased region" description="Polar residues" evidence="1">
    <location>
        <begin position="105"/>
        <end position="127"/>
    </location>
</feature>
<evidence type="ECO:0000256" key="1">
    <source>
        <dbReference type="SAM" id="MobiDB-lite"/>
    </source>
</evidence>
<dbReference type="Proteomes" id="UP000704712">
    <property type="component" value="Unassembled WGS sequence"/>
</dbReference>
<organism evidence="2 3">
    <name type="scientific">Phytophthora infestans</name>
    <name type="common">Potato late blight agent</name>
    <name type="synonym">Botrytis infestans</name>
    <dbReference type="NCBI Taxonomy" id="4787"/>
    <lineage>
        <taxon>Eukaryota</taxon>
        <taxon>Sar</taxon>
        <taxon>Stramenopiles</taxon>
        <taxon>Oomycota</taxon>
        <taxon>Peronosporomycetes</taxon>
        <taxon>Peronosporales</taxon>
        <taxon>Peronosporaceae</taxon>
        <taxon>Phytophthora</taxon>
    </lineage>
</organism>
<gene>
    <name evidence="2" type="ORF">GN958_ATG22916</name>
</gene>